<dbReference type="InterPro" id="IPR005814">
    <property type="entry name" value="Aminotrans_3"/>
</dbReference>
<dbReference type="PROSITE" id="PS00600">
    <property type="entry name" value="AA_TRANSFER_CLASS_3"/>
    <property type="match status" value="1"/>
</dbReference>
<dbReference type="PIRSF" id="PIRSF000521">
    <property type="entry name" value="Transaminase_4ab_Lys_Orn"/>
    <property type="match status" value="1"/>
</dbReference>
<dbReference type="EMBL" id="BTCM01000001">
    <property type="protein sequence ID" value="GMK54287.1"/>
    <property type="molecule type" value="Genomic_DNA"/>
</dbReference>
<evidence type="ECO:0000313" key="6">
    <source>
        <dbReference type="Proteomes" id="UP001222932"/>
    </source>
</evidence>
<dbReference type="Pfam" id="PF00202">
    <property type="entry name" value="Aminotran_3"/>
    <property type="match status" value="1"/>
</dbReference>
<dbReference type="InterPro" id="IPR015421">
    <property type="entry name" value="PyrdxlP-dep_Trfase_major"/>
</dbReference>
<reference evidence="5" key="2">
    <citation type="submission" date="2023-06" db="EMBL/GenBank/DDBJ databases">
        <authorList>
            <person name="Kobayashi Y."/>
            <person name="Kayamori A."/>
            <person name="Aoki K."/>
            <person name="Shiwa Y."/>
            <person name="Fujita N."/>
            <person name="Sugita T."/>
            <person name="Iwasaki W."/>
            <person name="Tanaka N."/>
            <person name="Takashima M."/>
        </authorList>
    </citation>
    <scope>NUCLEOTIDE SEQUENCE</scope>
    <source>
        <strain evidence="5">HIS016</strain>
    </source>
</reference>
<dbReference type="Proteomes" id="UP001222932">
    <property type="component" value="Unassembled WGS sequence"/>
</dbReference>
<evidence type="ECO:0000256" key="1">
    <source>
        <dbReference type="ARBA" id="ARBA00001933"/>
    </source>
</evidence>
<accession>A0AAD3TPB6</accession>
<keyword evidence="6" id="KW-1185">Reference proteome</keyword>
<comment type="cofactor">
    <cofactor evidence="1">
        <name>pyridoxal 5'-phosphate</name>
        <dbReference type="ChEBI" id="CHEBI:597326"/>
    </cofactor>
</comment>
<dbReference type="AlphaFoldDB" id="A0AAD3TPB6"/>
<comment type="similarity">
    <text evidence="2 4">Belongs to the class-III pyridoxal-phosphate-dependent aminotransferase family.</text>
</comment>
<dbReference type="InterPro" id="IPR049704">
    <property type="entry name" value="Aminotrans_3_PPA_site"/>
</dbReference>
<keyword evidence="3 4" id="KW-0663">Pyridoxal phosphate</keyword>
<name>A0AAD3TPB6_9TREE</name>
<dbReference type="Gene3D" id="3.40.640.10">
    <property type="entry name" value="Type I PLP-dependent aspartate aminotransferase-like (Major domain)"/>
    <property type="match status" value="1"/>
</dbReference>
<reference evidence="5" key="1">
    <citation type="journal article" date="2023" name="BMC Genomics">
        <title>Chromosome-level genome assemblies of Cutaneotrichosporon spp. (Trichosporonales, Basidiomycota) reveal imbalanced evolution between nucleotide sequences and chromosome synteny.</title>
        <authorList>
            <person name="Kobayashi Y."/>
            <person name="Kayamori A."/>
            <person name="Aoki K."/>
            <person name="Shiwa Y."/>
            <person name="Matsutani M."/>
            <person name="Fujita N."/>
            <person name="Sugita T."/>
            <person name="Iwasaki W."/>
            <person name="Tanaka N."/>
            <person name="Takashima M."/>
        </authorList>
    </citation>
    <scope>NUCLEOTIDE SEQUENCE</scope>
    <source>
        <strain evidence="5">HIS016</strain>
    </source>
</reference>
<dbReference type="GO" id="GO:0005739">
    <property type="term" value="C:mitochondrion"/>
    <property type="evidence" value="ECO:0007669"/>
    <property type="project" value="TreeGrafter"/>
</dbReference>
<dbReference type="CDD" id="cd00610">
    <property type="entry name" value="OAT_like"/>
    <property type="match status" value="1"/>
</dbReference>
<proteinExistence type="inferred from homology"/>
<evidence type="ECO:0000313" key="5">
    <source>
        <dbReference type="EMBL" id="GMK54287.1"/>
    </source>
</evidence>
<comment type="caution">
    <text evidence="5">The sequence shown here is derived from an EMBL/GenBank/DDBJ whole genome shotgun (WGS) entry which is preliminary data.</text>
</comment>
<dbReference type="GO" id="GO:0030170">
    <property type="term" value="F:pyridoxal phosphate binding"/>
    <property type="evidence" value="ECO:0007669"/>
    <property type="project" value="InterPro"/>
</dbReference>
<dbReference type="InterPro" id="IPR015424">
    <property type="entry name" value="PyrdxlP-dep_Trfase"/>
</dbReference>
<organism evidence="5 6">
    <name type="scientific">Cutaneotrichosporon spelunceum</name>
    <dbReference type="NCBI Taxonomy" id="1672016"/>
    <lineage>
        <taxon>Eukaryota</taxon>
        <taxon>Fungi</taxon>
        <taxon>Dikarya</taxon>
        <taxon>Basidiomycota</taxon>
        <taxon>Agaricomycotina</taxon>
        <taxon>Tremellomycetes</taxon>
        <taxon>Trichosporonales</taxon>
        <taxon>Trichosporonaceae</taxon>
        <taxon>Cutaneotrichosporon</taxon>
    </lineage>
</organism>
<evidence type="ECO:0000256" key="4">
    <source>
        <dbReference type="RuleBase" id="RU003560"/>
    </source>
</evidence>
<dbReference type="PANTHER" id="PTHR45688:SF13">
    <property type="entry name" value="ALANINE--GLYOXYLATE AMINOTRANSFERASE 2-LIKE"/>
    <property type="match status" value="1"/>
</dbReference>
<dbReference type="GO" id="GO:0008483">
    <property type="term" value="F:transaminase activity"/>
    <property type="evidence" value="ECO:0007669"/>
    <property type="project" value="InterPro"/>
</dbReference>
<dbReference type="FunFam" id="3.40.640.10:FF:000004">
    <property type="entry name" value="Acetylornithine aminotransferase"/>
    <property type="match status" value="1"/>
</dbReference>
<dbReference type="InterPro" id="IPR015422">
    <property type="entry name" value="PyrdxlP-dep_Trfase_small"/>
</dbReference>
<protein>
    <submittedName>
        <fullName evidence="5">Uncharacterized protein</fullName>
    </submittedName>
</protein>
<dbReference type="Gene3D" id="3.90.1150.10">
    <property type="entry name" value="Aspartate Aminotransferase, domain 1"/>
    <property type="match status" value="1"/>
</dbReference>
<gene>
    <name evidence="5" type="ORF">CspeluHIS016_0108730</name>
</gene>
<evidence type="ECO:0000256" key="2">
    <source>
        <dbReference type="ARBA" id="ARBA00008954"/>
    </source>
</evidence>
<dbReference type="PANTHER" id="PTHR45688">
    <property type="match status" value="1"/>
</dbReference>
<evidence type="ECO:0000256" key="3">
    <source>
        <dbReference type="ARBA" id="ARBA00022898"/>
    </source>
</evidence>
<sequence>MTGNLQPEVPQPTRSNTDFWKVANSKLIRYGGKWSDVRIVRAQGTVMWDESGRRVLDWTSGQMSSVLGHGHPEIVEVVHTYMRNLDHLFSAMISDPVVDLAEALTAMLPPQLNKCIFLSTGSETNECALKMAKMYTGGHEIVSLSASYHGMTHGSGAATFSVGRKGYGPQLPGNLILPVPYAYRSPFRNADGSYDWRTELDYGWDLIDRQSTGALAAVIIEPIVSTGGIITLPDGYLKALKAHCEKRGMLLIVDEAQTGMGRTGDMFAFEHEGVVPDILTLSKTLGAGLPLGATIVTEEIERVCNDRGFFYYTTHLNDPLVAAVGAKVCEIITRDRLHEAAAARGAQLARGLHRLQAKYPCIGDVRGRGLMRGIEIVGEDKRPADALGTRISERCMQLGLSCNVVQLAGMGGTFRIAPPLTITEDEIEEGLGIMERAFADVLGEQDVAT</sequence>
<dbReference type="SUPFAM" id="SSF53383">
    <property type="entry name" value="PLP-dependent transferases"/>
    <property type="match status" value="1"/>
</dbReference>